<name>A0ABT6R5Z0_9BACL</name>
<evidence type="ECO:0000256" key="4">
    <source>
        <dbReference type="ARBA" id="ARBA00022989"/>
    </source>
</evidence>
<feature type="domain" description="Copper resistance protein D" evidence="7">
    <location>
        <begin position="174"/>
        <end position="272"/>
    </location>
</feature>
<feature type="transmembrane region" description="Helical" evidence="6">
    <location>
        <begin position="84"/>
        <end position="104"/>
    </location>
</feature>
<evidence type="ECO:0000256" key="6">
    <source>
        <dbReference type="SAM" id="Phobius"/>
    </source>
</evidence>
<comment type="subcellular location">
    <subcellularLocation>
        <location evidence="1">Cell membrane</location>
        <topology evidence="1">Multi-pass membrane protein</topology>
    </subcellularLocation>
</comment>
<keyword evidence="3 6" id="KW-0812">Transmembrane</keyword>
<evidence type="ECO:0000256" key="1">
    <source>
        <dbReference type="ARBA" id="ARBA00004651"/>
    </source>
</evidence>
<evidence type="ECO:0000259" key="7">
    <source>
        <dbReference type="Pfam" id="PF05425"/>
    </source>
</evidence>
<feature type="transmembrane region" description="Helical" evidence="6">
    <location>
        <begin position="146"/>
        <end position="165"/>
    </location>
</feature>
<feature type="transmembrane region" description="Helical" evidence="6">
    <location>
        <begin position="6"/>
        <end position="27"/>
    </location>
</feature>
<keyword evidence="9" id="KW-1185">Reference proteome</keyword>
<dbReference type="RefSeq" id="WP_282357388.1">
    <property type="nucleotide sequence ID" value="NZ_JASBQV010000038.1"/>
</dbReference>
<evidence type="ECO:0000256" key="3">
    <source>
        <dbReference type="ARBA" id="ARBA00022692"/>
    </source>
</evidence>
<keyword evidence="4 6" id="KW-1133">Transmembrane helix</keyword>
<protein>
    <submittedName>
        <fullName evidence="8">CopD family protein</fullName>
    </submittedName>
</protein>
<evidence type="ECO:0000313" key="8">
    <source>
        <dbReference type="EMBL" id="MDI3236375.1"/>
    </source>
</evidence>
<feature type="transmembrane region" description="Helical" evidence="6">
    <location>
        <begin position="290"/>
        <end position="310"/>
    </location>
</feature>
<reference evidence="8 9" key="1">
    <citation type="submission" date="2023-04" db="EMBL/GenBank/DDBJ databases">
        <title>Antarctic isolates genomes.</title>
        <authorList>
            <person name="Dimov S.G."/>
        </authorList>
    </citation>
    <scope>NUCLEOTIDE SEQUENCE [LARGE SCALE GENOMIC DNA]</scope>
    <source>
        <strain evidence="8 9">AL19</strain>
    </source>
</reference>
<accession>A0ABT6R5Z0</accession>
<feature type="transmembrane region" description="Helical" evidence="6">
    <location>
        <begin position="217"/>
        <end position="234"/>
    </location>
</feature>
<feature type="transmembrane region" description="Helical" evidence="6">
    <location>
        <begin position="177"/>
        <end position="197"/>
    </location>
</feature>
<dbReference type="Proteomes" id="UP001243286">
    <property type="component" value="Unassembled WGS sequence"/>
</dbReference>
<dbReference type="InterPro" id="IPR008457">
    <property type="entry name" value="Cu-R_CopD_dom"/>
</dbReference>
<feature type="transmembrane region" description="Helical" evidence="6">
    <location>
        <begin position="34"/>
        <end position="57"/>
    </location>
</feature>
<feature type="transmembrane region" description="Helical" evidence="6">
    <location>
        <begin position="255"/>
        <end position="275"/>
    </location>
</feature>
<keyword evidence="2" id="KW-1003">Cell membrane</keyword>
<sequence length="339" mass="37885">MSGLVSELLIYLGGALWAGRLVLLFVTDDKKPTLGVLDGVACVALISIVTGAGFPLWRVFSYFHHELELSIREAIRASLFEVRIGQYFLMVYFSALMAIIIVFMKRILLIKRWLLLGVTVPLFLGISGTSHAAAKHGLLGLILQTSHFSLMAFWVGIVFVIGWCARDANRWSSFLRWFSPFAQLTFLGVIVTGFFLMRQSVPLSEYRNAWNVPYGQALLWKHLLLIPVLGYAFINGTLVKRRLQKEPDFDPRRGLRFESLILCCVFLATAALSNLEPPDLQTLGEVTPILWSNIVLLLTGGGSIGLLLLTYQKRLPFLLGSLFCLLGVSLLYIGLVYTL</sequence>
<comment type="caution">
    <text evidence="8">The sequence shown here is derived from an EMBL/GenBank/DDBJ whole genome shotgun (WGS) entry which is preliminary data.</text>
</comment>
<feature type="transmembrane region" description="Helical" evidence="6">
    <location>
        <begin position="113"/>
        <end position="134"/>
    </location>
</feature>
<organism evidence="8 9">
    <name type="scientific">Exiguobacterium antarcticum</name>
    <dbReference type="NCBI Taxonomy" id="132920"/>
    <lineage>
        <taxon>Bacteria</taxon>
        <taxon>Bacillati</taxon>
        <taxon>Bacillota</taxon>
        <taxon>Bacilli</taxon>
        <taxon>Bacillales</taxon>
        <taxon>Bacillales Family XII. Incertae Sedis</taxon>
        <taxon>Exiguobacterium</taxon>
    </lineage>
</organism>
<evidence type="ECO:0000256" key="2">
    <source>
        <dbReference type="ARBA" id="ARBA00022475"/>
    </source>
</evidence>
<keyword evidence="5 6" id="KW-0472">Membrane</keyword>
<evidence type="ECO:0000313" key="9">
    <source>
        <dbReference type="Proteomes" id="UP001243286"/>
    </source>
</evidence>
<dbReference type="EMBL" id="JASBQV010000038">
    <property type="protein sequence ID" value="MDI3236375.1"/>
    <property type="molecule type" value="Genomic_DNA"/>
</dbReference>
<dbReference type="Pfam" id="PF05425">
    <property type="entry name" value="CopD"/>
    <property type="match status" value="1"/>
</dbReference>
<gene>
    <name evidence="8" type="ORF">QK289_15275</name>
</gene>
<dbReference type="PANTHER" id="PTHR34820:SF4">
    <property type="entry name" value="INNER MEMBRANE PROTEIN YEBZ"/>
    <property type="match status" value="1"/>
</dbReference>
<dbReference type="PANTHER" id="PTHR34820">
    <property type="entry name" value="INNER MEMBRANE PROTEIN YEBZ"/>
    <property type="match status" value="1"/>
</dbReference>
<evidence type="ECO:0000256" key="5">
    <source>
        <dbReference type="ARBA" id="ARBA00023136"/>
    </source>
</evidence>
<feature type="transmembrane region" description="Helical" evidence="6">
    <location>
        <begin position="317"/>
        <end position="337"/>
    </location>
</feature>
<dbReference type="InterPro" id="IPR032694">
    <property type="entry name" value="CopC/D"/>
</dbReference>
<proteinExistence type="predicted"/>